<dbReference type="GeneID" id="98177879"/>
<gene>
    <name evidence="1" type="ORF">MFIFM68171_07136</name>
</gene>
<dbReference type="EMBL" id="BAAFSV010000004">
    <property type="protein sequence ID" value="GAB1316926.1"/>
    <property type="molecule type" value="Genomic_DNA"/>
</dbReference>
<sequence>MGPTDIISNPAGSYKMLNATSGHDRIQQLGLLVCDHELDGTQRPGPTHFLAPNTTQFDENWATAAKNALSYACQVSLSDEYPADETSGTLLHGPVTASNVPALVGTTMQRNYTVVSRPDGVCLRLWLENVKEGYRWEI</sequence>
<dbReference type="RefSeq" id="XP_070918657.1">
    <property type="nucleotide sequence ID" value="XM_071062556.1"/>
</dbReference>
<proteinExistence type="predicted"/>
<dbReference type="Proteomes" id="UP001628179">
    <property type="component" value="Unassembled WGS sequence"/>
</dbReference>
<evidence type="ECO:0000313" key="1">
    <source>
        <dbReference type="EMBL" id="GAB1316926.1"/>
    </source>
</evidence>
<reference evidence="1 2" key="1">
    <citation type="submission" date="2024-09" db="EMBL/GenBank/DDBJ databases">
        <title>Itraconazole resistance in Madurella fahalii resulting from another homologue of gene encoding cytochrome P450 14-alpha sterol demethylase (CYP51).</title>
        <authorList>
            <person name="Yoshioka I."/>
            <person name="Fahal A.H."/>
            <person name="Kaneko S."/>
            <person name="Yaguchi T."/>
        </authorList>
    </citation>
    <scope>NUCLEOTIDE SEQUENCE [LARGE SCALE GENOMIC DNA]</scope>
    <source>
        <strain evidence="1 2">IFM 68171</strain>
    </source>
</reference>
<comment type="caution">
    <text evidence="1">The sequence shown here is derived from an EMBL/GenBank/DDBJ whole genome shotgun (WGS) entry which is preliminary data.</text>
</comment>
<evidence type="ECO:0000313" key="2">
    <source>
        <dbReference type="Proteomes" id="UP001628179"/>
    </source>
</evidence>
<keyword evidence="2" id="KW-1185">Reference proteome</keyword>
<accession>A0ABQ0GGP0</accession>
<protein>
    <submittedName>
        <fullName evidence="1">Uncharacterized protein</fullName>
    </submittedName>
</protein>
<organism evidence="1 2">
    <name type="scientific">Madurella fahalii</name>
    <dbReference type="NCBI Taxonomy" id="1157608"/>
    <lineage>
        <taxon>Eukaryota</taxon>
        <taxon>Fungi</taxon>
        <taxon>Dikarya</taxon>
        <taxon>Ascomycota</taxon>
        <taxon>Pezizomycotina</taxon>
        <taxon>Sordariomycetes</taxon>
        <taxon>Sordariomycetidae</taxon>
        <taxon>Sordariales</taxon>
        <taxon>Sordariales incertae sedis</taxon>
        <taxon>Madurella</taxon>
    </lineage>
</organism>
<name>A0ABQ0GGP0_9PEZI</name>